<keyword evidence="2" id="KW-0732">Signal</keyword>
<dbReference type="Proteomes" id="UP000464954">
    <property type="component" value="Chromosome"/>
</dbReference>
<gene>
    <name evidence="3" type="ORF">GT409_08465</name>
</gene>
<dbReference type="KEGG" id="taer:GT409_08465"/>
<dbReference type="EMBL" id="CP047593">
    <property type="protein sequence ID" value="QHI69486.1"/>
    <property type="molecule type" value="Genomic_DNA"/>
</dbReference>
<accession>A0A6P1MD16</accession>
<sequence>MKVTALLLILTAMLMGGCSTPTYEDGTPREYSDMPWSTPATWEGSVGIPGMSGYE</sequence>
<dbReference type="PROSITE" id="PS51257">
    <property type="entry name" value="PROKAR_LIPOPROTEIN"/>
    <property type="match status" value="1"/>
</dbReference>
<feature type="chain" id="PRO_5026757962" evidence="2">
    <location>
        <begin position="25"/>
        <end position="55"/>
    </location>
</feature>
<evidence type="ECO:0000256" key="2">
    <source>
        <dbReference type="SAM" id="SignalP"/>
    </source>
</evidence>
<evidence type="ECO:0000313" key="4">
    <source>
        <dbReference type="Proteomes" id="UP000464954"/>
    </source>
</evidence>
<feature type="signal peptide" evidence="2">
    <location>
        <begin position="1"/>
        <end position="24"/>
    </location>
</feature>
<feature type="region of interest" description="Disordered" evidence="1">
    <location>
        <begin position="26"/>
        <end position="55"/>
    </location>
</feature>
<dbReference type="AlphaFoldDB" id="A0A6P1MD16"/>
<protein>
    <submittedName>
        <fullName evidence="3">Uncharacterized protein</fullName>
    </submittedName>
</protein>
<evidence type="ECO:0000313" key="3">
    <source>
        <dbReference type="EMBL" id="QHI69486.1"/>
    </source>
</evidence>
<reference evidence="3 4" key="1">
    <citation type="submission" date="2020-01" db="EMBL/GenBank/DDBJ databases">
        <title>Ponticoccus aerotolerans gen. nov., sp. nov., an anaerobic bacterium and proposal of Ponticoccusceae fam. nov., Ponticoccusles ord. nov. and Ponticoccuse classis nov. in the phylum Kiritimatiellaeota.</title>
        <authorList>
            <person name="Zhou L.Y."/>
            <person name="Du Z.J."/>
        </authorList>
    </citation>
    <scope>NUCLEOTIDE SEQUENCE [LARGE SCALE GENOMIC DNA]</scope>
    <source>
        <strain evidence="3 4">S-5007</strain>
    </source>
</reference>
<evidence type="ECO:0000256" key="1">
    <source>
        <dbReference type="SAM" id="MobiDB-lite"/>
    </source>
</evidence>
<organism evidence="3 4">
    <name type="scientific">Tichowtungia aerotolerans</name>
    <dbReference type="NCBI Taxonomy" id="2697043"/>
    <lineage>
        <taxon>Bacteria</taxon>
        <taxon>Pseudomonadati</taxon>
        <taxon>Kiritimatiellota</taxon>
        <taxon>Tichowtungiia</taxon>
        <taxon>Tichowtungiales</taxon>
        <taxon>Tichowtungiaceae</taxon>
        <taxon>Tichowtungia</taxon>
    </lineage>
</organism>
<name>A0A6P1MD16_9BACT</name>
<dbReference type="RefSeq" id="WP_160628668.1">
    <property type="nucleotide sequence ID" value="NZ_CP047593.1"/>
</dbReference>
<proteinExistence type="predicted"/>
<keyword evidence="4" id="KW-1185">Reference proteome</keyword>